<keyword evidence="2" id="KW-1133">Transmembrane helix</keyword>
<dbReference type="EMBL" id="VRMN01000003">
    <property type="protein sequence ID" value="KAA8496011.1"/>
    <property type="molecule type" value="Genomic_DNA"/>
</dbReference>
<proteinExistence type="predicted"/>
<name>A0A5J4YWS4_PORPP</name>
<reference evidence="4" key="1">
    <citation type="journal article" date="2019" name="Nat. Commun.">
        <title>Expansion of phycobilisome linker gene families in mesophilic red algae.</title>
        <authorList>
            <person name="Lee J."/>
            <person name="Kim D."/>
            <person name="Bhattacharya D."/>
            <person name="Yoon H.S."/>
        </authorList>
    </citation>
    <scope>NUCLEOTIDE SEQUENCE [LARGE SCALE GENOMIC DNA]</scope>
    <source>
        <strain evidence="4">CCMP 1328</strain>
    </source>
</reference>
<keyword evidence="2" id="KW-0472">Membrane</keyword>
<protein>
    <recommendedName>
        <fullName evidence="5">Nucleotide-diphospho-sugar transferase domain-containing protein</fullName>
    </recommendedName>
</protein>
<accession>A0A5J4YWS4</accession>
<feature type="compositionally biased region" description="Basic and acidic residues" evidence="1">
    <location>
        <begin position="80"/>
        <end position="93"/>
    </location>
</feature>
<evidence type="ECO:0000256" key="2">
    <source>
        <dbReference type="SAM" id="Phobius"/>
    </source>
</evidence>
<sequence>MYTSSAQILAAPSGALLPLRALFLGTVAIVAILLIRTHVAFSYHAFSDQHDSGLRSSISLQEAGKAEEVPSKSEFLASTSHHDTDVAEAEHKRLSSPFEMNPPLRGAQRRGSESSAETSTSDARTPEQASSRQTIPPDVHRHIHALHSKTVEERQVSAHSTEDSERRKSSQTQVLATGDSRSLAMALLEHEQQAARQDPRGTSAEQEPTPADSEASPANGRAKETALSEKLESSALEQSGGQIVTAPDSAPGGTLEPFRFGPAKNLPVARLAEAISNAWSKAPPVPSRNVQTGDKEFGMISYIRWSGGLGVERQEEVIASFTQVQELGVGSGLAAPWSVPVTLFTTLITIKDYVRRLQKDGVTTVDWPFENVIFLSSRITQSIKDVSDLPPCCEKCCKGGKGWPDDKWVEKIASIRHSPYAVTMFLDSDVWVCNADATYASIEPVLSGSVDILSTNDKQNGGGDLTQTQNNPFGLSVSPMFLERNTGVIVYDKRVPAVRELLDKYSLYYLHMVRLNPSIAHDQPAFRLAVYGMTQSGGLRAGDIERNVHCRGTWMYYAGPNTLSELKCNFVHGDNHTRLTRALRIPCMGEDVTPYLSLRGRIARNGLYLIDPSGP</sequence>
<comment type="caution">
    <text evidence="3">The sequence shown here is derived from an EMBL/GenBank/DDBJ whole genome shotgun (WGS) entry which is preliminary data.</text>
</comment>
<evidence type="ECO:0008006" key="5">
    <source>
        <dbReference type="Google" id="ProtNLM"/>
    </source>
</evidence>
<feature type="compositionally biased region" description="Basic and acidic residues" evidence="1">
    <location>
        <begin position="149"/>
        <end position="168"/>
    </location>
</feature>
<evidence type="ECO:0000313" key="4">
    <source>
        <dbReference type="Proteomes" id="UP000324585"/>
    </source>
</evidence>
<feature type="compositionally biased region" description="Low complexity" evidence="1">
    <location>
        <begin position="113"/>
        <end position="123"/>
    </location>
</feature>
<evidence type="ECO:0000256" key="1">
    <source>
        <dbReference type="SAM" id="MobiDB-lite"/>
    </source>
</evidence>
<dbReference type="Proteomes" id="UP000324585">
    <property type="component" value="Unassembled WGS sequence"/>
</dbReference>
<gene>
    <name evidence="3" type="ORF">FVE85_2166</name>
</gene>
<feature type="compositionally biased region" description="Basic and acidic residues" evidence="1">
    <location>
        <begin position="221"/>
        <end position="232"/>
    </location>
</feature>
<keyword evidence="2" id="KW-0812">Transmembrane</keyword>
<dbReference type="AlphaFoldDB" id="A0A5J4YWS4"/>
<evidence type="ECO:0000313" key="3">
    <source>
        <dbReference type="EMBL" id="KAA8496011.1"/>
    </source>
</evidence>
<feature type="transmembrane region" description="Helical" evidence="2">
    <location>
        <begin position="21"/>
        <end position="46"/>
    </location>
</feature>
<keyword evidence="4" id="KW-1185">Reference proteome</keyword>
<dbReference type="OrthoDB" id="10690205at2759"/>
<feature type="region of interest" description="Disordered" evidence="1">
    <location>
        <begin position="191"/>
        <end position="258"/>
    </location>
</feature>
<feature type="region of interest" description="Disordered" evidence="1">
    <location>
        <begin position="62"/>
        <end position="176"/>
    </location>
</feature>
<organism evidence="3 4">
    <name type="scientific">Porphyridium purpureum</name>
    <name type="common">Red alga</name>
    <name type="synonym">Porphyridium cruentum</name>
    <dbReference type="NCBI Taxonomy" id="35688"/>
    <lineage>
        <taxon>Eukaryota</taxon>
        <taxon>Rhodophyta</taxon>
        <taxon>Bangiophyceae</taxon>
        <taxon>Porphyridiales</taxon>
        <taxon>Porphyridiaceae</taxon>
        <taxon>Porphyridium</taxon>
    </lineage>
</organism>